<dbReference type="Gene3D" id="3.40.50.150">
    <property type="entry name" value="Vaccinia Virus protein VP39"/>
    <property type="match status" value="1"/>
</dbReference>
<dbReference type="Proteomes" id="UP000541583">
    <property type="component" value="Unassembled WGS sequence"/>
</dbReference>
<evidence type="ECO:0000313" key="3">
    <source>
        <dbReference type="EMBL" id="MBB6129367.1"/>
    </source>
</evidence>
<gene>
    <name evidence="3" type="ORF">HDF22_003493</name>
    <name evidence="2" type="ORF">HDF23_001489</name>
</gene>
<dbReference type="EMBL" id="JACHCA010000009">
    <property type="protein sequence ID" value="MBB6129367.1"/>
    <property type="molecule type" value="Genomic_DNA"/>
</dbReference>
<keyword evidence="4" id="KW-1185">Reference proteome</keyword>
<sequence length="266" mass="30138">MAINDALLIFFIKNKLRGKDRLFTLLAKLGFRRFILLNVKYDIQLQLNPNEYIDNLIIKEGFYESEITEEIFKHLQSDGIFWDIGANIGIHSIAVKKNFPNCKVYSFEPNPSTLSLLYDNIKLNHLDIQICGFALFDKIGSMTLHITDGNSGMTTLTPWHEIKFNQATKCLTTTGDTLVSESFDAPTVIKLDTEGSELHVLKGCKEILKNPALKAIIFEAGSDLLENLDNDETALLLNEFAFKKIKRLTRNENTHHGLSNFVALKD</sequence>
<dbReference type="PANTHER" id="PTHR34203:SF15">
    <property type="entry name" value="SLL1173 PROTEIN"/>
    <property type="match status" value="1"/>
</dbReference>
<feature type="domain" description="Methyltransferase FkbM" evidence="1">
    <location>
        <begin position="83"/>
        <end position="224"/>
    </location>
</feature>
<dbReference type="NCBIfam" id="TIGR01444">
    <property type="entry name" value="fkbM_fam"/>
    <property type="match status" value="1"/>
</dbReference>
<name>A0A1N6R966_9SPHI</name>
<keyword evidence="3" id="KW-0808">Transferase</keyword>
<dbReference type="GO" id="GO:0032259">
    <property type="term" value="P:methylation"/>
    <property type="evidence" value="ECO:0007669"/>
    <property type="project" value="UniProtKB-KW"/>
</dbReference>
<dbReference type="InterPro" id="IPR029063">
    <property type="entry name" value="SAM-dependent_MTases_sf"/>
</dbReference>
<dbReference type="RefSeq" id="WP_076370714.1">
    <property type="nucleotide sequence ID" value="NZ_FTMG01000002.1"/>
</dbReference>
<dbReference type="STRING" id="354630.SAMN05421821_10210"/>
<reference evidence="4 5" key="1">
    <citation type="submission" date="2020-08" db="EMBL/GenBank/DDBJ databases">
        <title>Genomic Encyclopedia of Type Strains, Phase IV (KMG-V): Genome sequencing to study the core and pangenomes of soil and plant-associated prokaryotes.</title>
        <authorList>
            <person name="Whitman W."/>
        </authorList>
    </citation>
    <scope>NUCLEOTIDE SEQUENCE [LARGE SCALE GENOMIC DNA]</scope>
    <source>
        <strain evidence="2 4">ANJLi2</strain>
        <strain evidence="3 5">MP601</strain>
    </source>
</reference>
<accession>A0A1N6R966</accession>
<evidence type="ECO:0000313" key="5">
    <source>
        <dbReference type="Proteomes" id="UP000548326"/>
    </source>
</evidence>
<organism evidence="3 5">
    <name type="scientific">Mucilaginibacter lappiensis</name>
    <dbReference type="NCBI Taxonomy" id="354630"/>
    <lineage>
        <taxon>Bacteria</taxon>
        <taxon>Pseudomonadati</taxon>
        <taxon>Bacteroidota</taxon>
        <taxon>Sphingobacteriia</taxon>
        <taxon>Sphingobacteriales</taxon>
        <taxon>Sphingobacteriaceae</taxon>
        <taxon>Mucilaginibacter</taxon>
    </lineage>
</organism>
<protein>
    <submittedName>
        <fullName evidence="3">FkbM family methyltransferase</fullName>
    </submittedName>
</protein>
<dbReference type="EMBL" id="JACHCB010000002">
    <property type="protein sequence ID" value="MBB6108754.1"/>
    <property type="molecule type" value="Genomic_DNA"/>
</dbReference>
<dbReference type="Proteomes" id="UP000548326">
    <property type="component" value="Unassembled WGS sequence"/>
</dbReference>
<keyword evidence="3" id="KW-0489">Methyltransferase</keyword>
<dbReference type="GO" id="GO:0008168">
    <property type="term" value="F:methyltransferase activity"/>
    <property type="evidence" value="ECO:0007669"/>
    <property type="project" value="UniProtKB-KW"/>
</dbReference>
<evidence type="ECO:0000313" key="4">
    <source>
        <dbReference type="Proteomes" id="UP000541583"/>
    </source>
</evidence>
<proteinExistence type="predicted"/>
<dbReference type="AlphaFoldDB" id="A0A1N6R966"/>
<evidence type="ECO:0000313" key="2">
    <source>
        <dbReference type="EMBL" id="MBB6108754.1"/>
    </source>
</evidence>
<dbReference type="PANTHER" id="PTHR34203">
    <property type="entry name" value="METHYLTRANSFERASE, FKBM FAMILY PROTEIN"/>
    <property type="match status" value="1"/>
</dbReference>
<dbReference type="InterPro" id="IPR006342">
    <property type="entry name" value="FkbM_mtfrase"/>
</dbReference>
<dbReference type="OrthoDB" id="9812600at2"/>
<evidence type="ECO:0000259" key="1">
    <source>
        <dbReference type="Pfam" id="PF05050"/>
    </source>
</evidence>
<dbReference type="Pfam" id="PF05050">
    <property type="entry name" value="Methyltransf_21"/>
    <property type="match status" value="1"/>
</dbReference>
<comment type="caution">
    <text evidence="3">The sequence shown here is derived from an EMBL/GenBank/DDBJ whole genome shotgun (WGS) entry which is preliminary data.</text>
</comment>
<dbReference type="SUPFAM" id="SSF53335">
    <property type="entry name" value="S-adenosyl-L-methionine-dependent methyltransferases"/>
    <property type="match status" value="1"/>
</dbReference>
<dbReference type="InterPro" id="IPR052514">
    <property type="entry name" value="SAM-dependent_MTase"/>
</dbReference>